<sequence length="145" mass="16676">MKTIIFDVDGTIADCDHRRHFVEDNNDWKSFKAETVNDTPVQWVCDIAKRLIAQGDQVAFFSARNESEREITEQQIEMWIGDGHKGLFLRENGSYDPDEVFKAELADKFEEIGGKIDLVFDDRNKVVDMWRARGTTVVQVADGDF</sequence>
<gene>
    <name evidence="2" type="ORF">METZ01_LOCUS119730</name>
</gene>
<accession>A0A381XQ09</accession>
<reference evidence="2" key="1">
    <citation type="submission" date="2018-05" db="EMBL/GenBank/DDBJ databases">
        <authorList>
            <person name="Lanie J.A."/>
            <person name="Ng W.-L."/>
            <person name="Kazmierczak K.M."/>
            <person name="Andrzejewski T.M."/>
            <person name="Davidsen T.M."/>
            <person name="Wayne K.J."/>
            <person name="Tettelin H."/>
            <person name="Glass J.I."/>
            <person name="Rusch D."/>
            <person name="Podicherti R."/>
            <person name="Tsui H.-C.T."/>
            <person name="Winkler M.E."/>
        </authorList>
    </citation>
    <scope>NUCLEOTIDE SEQUENCE</scope>
</reference>
<proteinExistence type="predicted"/>
<dbReference type="AlphaFoldDB" id="A0A381XQ09"/>
<dbReference type="InterPro" id="IPR036412">
    <property type="entry name" value="HAD-like_sf"/>
</dbReference>
<dbReference type="SUPFAM" id="SSF56784">
    <property type="entry name" value="HAD-like"/>
    <property type="match status" value="1"/>
</dbReference>
<dbReference type="InterPro" id="IPR056782">
    <property type="entry name" value="HAD_PNKP"/>
</dbReference>
<dbReference type="InterPro" id="IPR023214">
    <property type="entry name" value="HAD_sf"/>
</dbReference>
<dbReference type="Pfam" id="PF25109">
    <property type="entry name" value="HAD_PNKP"/>
    <property type="match status" value="1"/>
</dbReference>
<evidence type="ECO:0000259" key="1">
    <source>
        <dbReference type="Pfam" id="PF25109"/>
    </source>
</evidence>
<evidence type="ECO:0000313" key="2">
    <source>
        <dbReference type="EMBL" id="SVA66876.1"/>
    </source>
</evidence>
<feature type="domain" description="Polynucleotide kinase PNKP phosphatase" evidence="1">
    <location>
        <begin position="2"/>
        <end position="145"/>
    </location>
</feature>
<dbReference type="EMBL" id="UINC01015977">
    <property type="protein sequence ID" value="SVA66876.1"/>
    <property type="molecule type" value="Genomic_DNA"/>
</dbReference>
<name>A0A381XQ09_9ZZZZ</name>
<protein>
    <recommendedName>
        <fullName evidence="1">Polynucleotide kinase PNKP phosphatase domain-containing protein</fullName>
    </recommendedName>
</protein>
<dbReference type="Gene3D" id="3.40.50.1000">
    <property type="entry name" value="HAD superfamily/HAD-like"/>
    <property type="match status" value="1"/>
</dbReference>
<organism evidence="2">
    <name type="scientific">marine metagenome</name>
    <dbReference type="NCBI Taxonomy" id="408172"/>
    <lineage>
        <taxon>unclassified sequences</taxon>
        <taxon>metagenomes</taxon>
        <taxon>ecological metagenomes</taxon>
    </lineage>
</organism>